<protein>
    <submittedName>
        <fullName evidence="11">Na+/H+ antiporter NhaC</fullName>
    </submittedName>
</protein>
<dbReference type="AlphaFoldDB" id="A0A3G1KYQ8"/>
<evidence type="ECO:0000256" key="5">
    <source>
        <dbReference type="ARBA" id="ARBA00022692"/>
    </source>
</evidence>
<evidence type="ECO:0000256" key="3">
    <source>
        <dbReference type="ARBA" id="ARBA00022449"/>
    </source>
</evidence>
<feature type="transmembrane region" description="Helical" evidence="9">
    <location>
        <begin position="312"/>
        <end position="329"/>
    </location>
</feature>
<dbReference type="InterPro" id="IPR018461">
    <property type="entry name" value="Na/H_Antiport_NhaC-like_C"/>
</dbReference>
<evidence type="ECO:0000256" key="2">
    <source>
        <dbReference type="ARBA" id="ARBA00022448"/>
    </source>
</evidence>
<dbReference type="RefSeq" id="WP_148136854.1">
    <property type="nucleotide sequence ID" value="NZ_CP017634.1"/>
</dbReference>
<keyword evidence="3" id="KW-0050">Antiport</keyword>
<dbReference type="PANTHER" id="PTHR33451">
    <property type="entry name" value="MALATE-2H(+)/NA(+)-LACTATE ANTIPORTER"/>
    <property type="match status" value="1"/>
</dbReference>
<feature type="transmembrane region" description="Helical" evidence="9">
    <location>
        <begin position="108"/>
        <end position="129"/>
    </location>
</feature>
<evidence type="ECO:0000313" key="11">
    <source>
        <dbReference type="EMBL" id="ATW27489.1"/>
    </source>
</evidence>
<dbReference type="KEGG" id="fwa:DCMF_24490"/>
<dbReference type="PANTHER" id="PTHR33451:SF3">
    <property type="entry name" value="MALATE-2H(+)_NA(+)-LACTATE ANTIPORTER"/>
    <property type="match status" value="1"/>
</dbReference>
<keyword evidence="12" id="KW-1185">Reference proteome</keyword>
<evidence type="ECO:0000256" key="8">
    <source>
        <dbReference type="ARBA" id="ARBA00038435"/>
    </source>
</evidence>
<dbReference type="GO" id="GO:0005886">
    <property type="term" value="C:plasma membrane"/>
    <property type="evidence" value="ECO:0007669"/>
    <property type="project" value="UniProtKB-SubCell"/>
</dbReference>
<feature type="transmembrane region" description="Helical" evidence="9">
    <location>
        <begin position="402"/>
        <end position="423"/>
    </location>
</feature>
<feature type="transmembrane region" description="Helical" evidence="9">
    <location>
        <begin position="9"/>
        <end position="30"/>
    </location>
</feature>
<dbReference type="InterPro" id="IPR052180">
    <property type="entry name" value="NhaC_Na-H+_Antiporter"/>
</dbReference>
<proteinExistence type="inferred from homology"/>
<accession>A0A3G1KYQ8</accession>
<keyword evidence="2" id="KW-0813">Transport</keyword>
<evidence type="ECO:0000256" key="1">
    <source>
        <dbReference type="ARBA" id="ARBA00004651"/>
    </source>
</evidence>
<dbReference type="Pfam" id="PF03553">
    <property type="entry name" value="Na_H_antiporter"/>
    <property type="match status" value="1"/>
</dbReference>
<evidence type="ECO:0000256" key="9">
    <source>
        <dbReference type="SAM" id="Phobius"/>
    </source>
</evidence>
<keyword evidence="6 9" id="KW-1133">Transmembrane helix</keyword>
<evidence type="ECO:0000313" key="12">
    <source>
        <dbReference type="Proteomes" id="UP000323521"/>
    </source>
</evidence>
<dbReference type="OrthoDB" id="9762978at2"/>
<dbReference type="NCBIfam" id="TIGR00931">
    <property type="entry name" value="antiport_nhaC"/>
    <property type="match status" value="1"/>
</dbReference>
<evidence type="ECO:0000256" key="7">
    <source>
        <dbReference type="ARBA" id="ARBA00023136"/>
    </source>
</evidence>
<evidence type="ECO:0000259" key="10">
    <source>
        <dbReference type="Pfam" id="PF03553"/>
    </source>
</evidence>
<feature type="transmembrane region" description="Helical" evidence="9">
    <location>
        <begin position="234"/>
        <end position="253"/>
    </location>
</feature>
<reference evidence="11 12" key="1">
    <citation type="submission" date="2016-10" db="EMBL/GenBank/DDBJ databases">
        <title>Complete Genome Sequence of Peptococcaceae strain DCMF.</title>
        <authorList>
            <person name="Edwards R.J."/>
            <person name="Holland S.I."/>
            <person name="Deshpande N.P."/>
            <person name="Wong Y.K."/>
            <person name="Ertan H."/>
            <person name="Manefield M."/>
            <person name="Russell T.L."/>
            <person name="Lee M.J."/>
        </authorList>
    </citation>
    <scope>NUCLEOTIDE SEQUENCE [LARGE SCALE GENOMIC DNA]</scope>
    <source>
        <strain evidence="11 12">DCMF</strain>
    </source>
</reference>
<keyword evidence="5 9" id="KW-0812">Transmembrane</keyword>
<organism evidence="11 12">
    <name type="scientific">Formimonas warabiya</name>
    <dbReference type="NCBI Taxonomy" id="1761012"/>
    <lineage>
        <taxon>Bacteria</taxon>
        <taxon>Bacillati</taxon>
        <taxon>Bacillota</taxon>
        <taxon>Clostridia</taxon>
        <taxon>Eubacteriales</taxon>
        <taxon>Peptococcaceae</taxon>
        <taxon>Candidatus Formimonas</taxon>
    </lineage>
</organism>
<feature type="transmembrane region" description="Helical" evidence="9">
    <location>
        <begin position="36"/>
        <end position="54"/>
    </location>
</feature>
<comment type="subcellular location">
    <subcellularLocation>
        <location evidence="1">Cell membrane</location>
        <topology evidence="1">Multi-pass membrane protein</topology>
    </subcellularLocation>
</comment>
<dbReference type="Proteomes" id="UP000323521">
    <property type="component" value="Chromosome"/>
</dbReference>
<feature type="domain" description="Na+/H+ antiporter NhaC-like C-terminal" evidence="10">
    <location>
        <begin position="159"/>
        <end position="452"/>
    </location>
</feature>
<evidence type="ECO:0000256" key="4">
    <source>
        <dbReference type="ARBA" id="ARBA00022475"/>
    </source>
</evidence>
<dbReference type="InterPro" id="IPR004770">
    <property type="entry name" value="Na/H_antiport_NhaC"/>
</dbReference>
<feature type="transmembrane region" description="Helical" evidence="9">
    <location>
        <begin position="435"/>
        <end position="455"/>
    </location>
</feature>
<gene>
    <name evidence="11" type="ORF">DCMF_24490</name>
</gene>
<sequence length="500" mass="53673">MEKNVRPSFGIALFIFLAIIATLSIGMFVLKVDLHPLLIICILFTALICMKVGFTWENVELALCNGINRAMTSMFIFILIGMLIGSWTQSGTIPGLVYYGLGLLSPQFFLPAGFIVCSIMSFATGTCWGTGGTLGVALLGMGAGMGMPLPLVAGMVISGAYFGDKMSPVSDTNNLSTVNSGANIYGHIASMARTAIPTFIISLALYSIIGISYAGASYNAADVEAIRSTIAGKFHINIAILLPLVVLLIVSFLKVAPVPALFSGVVAGNIIAALVQGTSLHDILTCLNYGFSSETGNAVVDKIVNNGGIQDMMWTFSLAFIAVTLGGLLDDMKILEVLIEKVVVKIKSQFSLVTTTIFSSIISNAAMGENYLSSIINSRLWGRAYDKLGMQRRMLSRCVEEGANLTSALIPWTTAGAFFYGAFKINPFVYAPYAFSNYICFLMTIVLAFFGIAIVKVPAEGKKDRFYEMEQANLHRAVASGDIKFNPREIEQTPHGDVTA</sequence>
<feature type="transmembrane region" description="Helical" evidence="9">
    <location>
        <begin position="136"/>
        <end position="162"/>
    </location>
</feature>
<feature type="transmembrane region" description="Helical" evidence="9">
    <location>
        <begin position="195"/>
        <end position="214"/>
    </location>
</feature>
<dbReference type="GO" id="GO:0015297">
    <property type="term" value="F:antiporter activity"/>
    <property type="evidence" value="ECO:0007669"/>
    <property type="project" value="UniProtKB-KW"/>
</dbReference>
<keyword evidence="4" id="KW-1003">Cell membrane</keyword>
<name>A0A3G1KYQ8_FORW1</name>
<feature type="transmembrane region" description="Helical" evidence="9">
    <location>
        <begin position="66"/>
        <end position="88"/>
    </location>
</feature>
<dbReference type="EMBL" id="CP017634">
    <property type="protein sequence ID" value="ATW27489.1"/>
    <property type="molecule type" value="Genomic_DNA"/>
</dbReference>
<evidence type="ECO:0000256" key="6">
    <source>
        <dbReference type="ARBA" id="ARBA00022989"/>
    </source>
</evidence>
<keyword evidence="7 9" id="KW-0472">Membrane</keyword>
<comment type="similarity">
    <text evidence="8">Belongs to the NhaC Na(+)/H(+) (TC 2.A.35) antiporter family.</text>
</comment>